<reference evidence="2 3" key="1">
    <citation type="journal article" date="2014" name="Int. J. Syst. Evol. Microbiol.">
        <title>Complete genome sequence of Corynebacterium casei LMG S-19264T (=DSM 44701T), isolated from a smear-ripened cheese.</title>
        <authorList>
            <consortium name="US DOE Joint Genome Institute (JGI-PGF)"/>
            <person name="Walter F."/>
            <person name="Albersmeier A."/>
            <person name="Kalinowski J."/>
            <person name="Ruckert C."/>
        </authorList>
    </citation>
    <scope>NUCLEOTIDE SEQUENCE [LARGE SCALE GENOMIC DNA]</scope>
    <source>
        <strain evidence="2 3">CGMCC 4.7215</strain>
    </source>
</reference>
<accession>A0ABD5XEX6</accession>
<dbReference type="Proteomes" id="UP001596414">
    <property type="component" value="Unassembled WGS sequence"/>
</dbReference>
<sequence length="132" mass="14098">MDDVNHSVRSTDRSSEVLPAFTAVVMITLPADVVALSLAGVLPESVSLLGANPIGLVPVSVLGLLFGALGAYTHQNTPEQHFSKRIAVVAFASAVPAIAANLYFPTSAYLFSYFVFNGPGYGFLYLYYNHVE</sequence>
<proteinExistence type="predicted"/>
<keyword evidence="1" id="KW-0472">Membrane</keyword>
<dbReference type="RefSeq" id="WP_267636793.1">
    <property type="nucleotide sequence ID" value="NZ_JAODIY010000006.1"/>
</dbReference>
<name>A0ABD5XEX6_9EURY</name>
<feature type="transmembrane region" description="Helical" evidence="1">
    <location>
        <begin position="20"/>
        <end position="42"/>
    </location>
</feature>
<feature type="transmembrane region" description="Helical" evidence="1">
    <location>
        <begin position="54"/>
        <end position="74"/>
    </location>
</feature>
<dbReference type="AlphaFoldDB" id="A0ABD5XEX6"/>
<gene>
    <name evidence="2" type="ORF">ACFQJ7_17290</name>
</gene>
<keyword evidence="1" id="KW-1133">Transmembrane helix</keyword>
<evidence type="ECO:0000256" key="1">
    <source>
        <dbReference type="SAM" id="Phobius"/>
    </source>
</evidence>
<dbReference type="EMBL" id="JBHSZQ010000052">
    <property type="protein sequence ID" value="MFC7127750.1"/>
    <property type="molecule type" value="Genomic_DNA"/>
</dbReference>
<feature type="transmembrane region" description="Helical" evidence="1">
    <location>
        <begin position="86"/>
        <end position="104"/>
    </location>
</feature>
<organism evidence="2 3">
    <name type="scientific">Halovenus rubra</name>
    <dbReference type="NCBI Taxonomy" id="869890"/>
    <lineage>
        <taxon>Archaea</taxon>
        <taxon>Methanobacteriati</taxon>
        <taxon>Methanobacteriota</taxon>
        <taxon>Stenosarchaea group</taxon>
        <taxon>Halobacteria</taxon>
        <taxon>Halobacteriales</taxon>
        <taxon>Haloarculaceae</taxon>
        <taxon>Halovenus</taxon>
    </lineage>
</organism>
<keyword evidence="1" id="KW-0812">Transmembrane</keyword>
<protein>
    <submittedName>
        <fullName evidence="2">Uncharacterized protein</fullName>
    </submittedName>
</protein>
<feature type="transmembrane region" description="Helical" evidence="1">
    <location>
        <begin position="110"/>
        <end position="128"/>
    </location>
</feature>
<comment type="caution">
    <text evidence="2">The sequence shown here is derived from an EMBL/GenBank/DDBJ whole genome shotgun (WGS) entry which is preliminary data.</text>
</comment>
<evidence type="ECO:0000313" key="3">
    <source>
        <dbReference type="Proteomes" id="UP001596414"/>
    </source>
</evidence>
<evidence type="ECO:0000313" key="2">
    <source>
        <dbReference type="EMBL" id="MFC7127750.1"/>
    </source>
</evidence>